<dbReference type="AlphaFoldDB" id="A0A3E2TLR5"/>
<sequence length="282" mass="32502">MKPFLGIDITTNRKNERLNGNEFLILKPSEILSQTLAKTTEQKDVIIQKSKMPLLLRIIKSICLFLAFICVSALLRARVSLAEAYHNAPWVFWLLPICVILFVLLTICEKVKSHHVLDTDENQHALATHDRVMKDILAELAVPDNAKNVDVLSCYYTERNGKIKAIEKGLQVHQFSNLIFKAYRDNENLYLTNCNGKYAFPLSSLSSIRTVKKHTVIKEWHKEEPYDKGIYKPYHMSIDKFGCLNCNSYYILEVVHNTETYGIYIPCYELPVFEELTGLRAE</sequence>
<keyword evidence="1" id="KW-0812">Transmembrane</keyword>
<evidence type="ECO:0000313" key="3">
    <source>
        <dbReference type="Proteomes" id="UP000260773"/>
    </source>
</evidence>
<dbReference type="Proteomes" id="UP000260773">
    <property type="component" value="Unassembled WGS sequence"/>
</dbReference>
<feature type="transmembrane region" description="Helical" evidence="1">
    <location>
        <begin position="54"/>
        <end position="75"/>
    </location>
</feature>
<feature type="transmembrane region" description="Helical" evidence="1">
    <location>
        <begin position="90"/>
        <end position="108"/>
    </location>
</feature>
<accession>A0A3E2TLR5</accession>
<evidence type="ECO:0000313" key="2">
    <source>
        <dbReference type="EMBL" id="RGB78292.1"/>
    </source>
</evidence>
<comment type="caution">
    <text evidence="2">The sequence shown here is derived from an EMBL/GenBank/DDBJ whole genome shotgun (WGS) entry which is preliminary data.</text>
</comment>
<dbReference type="EMBL" id="QVEP01000031">
    <property type="protein sequence ID" value="RGB78292.1"/>
    <property type="molecule type" value="Genomic_DNA"/>
</dbReference>
<keyword evidence="1" id="KW-0472">Membrane</keyword>
<protein>
    <submittedName>
        <fullName evidence="2">Uncharacterized protein</fullName>
    </submittedName>
</protein>
<dbReference type="RefSeq" id="WP_117528711.1">
    <property type="nucleotide sequence ID" value="NZ_JAQCWV010000012.1"/>
</dbReference>
<gene>
    <name evidence="2" type="ORF">DW070_11815</name>
</gene>
<name>A0A3E2TLR5_9FIRM</name>
<keyword evidence="1" id="KW-1133">Transmembrane helix</keyword>
<proteinExistence type="predicted"/>
<evidence type="ECO:0000256" key="1">
    <source>
        <dbReference type="SAM" id="Phobius"/>
    </source>
</evidence>
<reference evidence="2 3" key="1">
    <citation type="submission" date="2018-08" db="EMBL/GenBank/DDBJ databases">
        <title>A genome reference for cultivated species of the human gut microbiota.</title>
        <authorList>
            <person name="Zou Y."/>
            <person name="Xue W."/>
            <person name="Luo G."/>
        </authorList>
    </citation>
    <scope>NUCLEOTIDE SEQUENCE [LARGE SCALE GENOMIC DNA]</scope>
    <source>
        <strain evidence="2 3">AF45-17</strain>
    </source>
</reference>
<organism evidence="2 3">
    <name type="scientific">Coprococcus catus</name>
    <dbReference type="NCBI Taxonomy" id="116085"/>
    <lineage>
        <taxon>Bacteria</taxon>
        <taxon>Bacillati</taxon>
        <taxon>Bacillota</taxon>
        <taxon>Clostridia</taxon>
        <taxon>Lachnospirales</taxon>
        <taxon>Lachnospiraceae</taxon>
        <taxon>Coprococcus</taxon>
    </lineage>
</organism>